<keyword evidence="3" id="KW-0175">Coiled coil</keyword>
<feature type="compositionally biased region" description="Polar residues" evidence="4">
    <location>
        <begin position="1370"/>
        <end position="1379"/>
    </location>
</feature>
<evidence type="ECO:0000256" key="1">
    <source>
        <dbReference type="ARBA" id="ARBA00022448"/>
    </source>
</evidence>
<evidence type="ECO:0000313" key="7">
    <source>
        <dbReference type="EMBL" id="KAF4353025.1"/>
    </source>
</evidence>
<feature type="region of interest" description="Disordered" evidence="4">
    <location>
        <begin position="417"/>
        <end position="512"/>
    </location>
</feature>
<keyword evidence="8" id="KW-1185">Reference proteome</keyword>
<feature type="compositionally biased region" description="Polar residues" evidence="4">
    <location>
        <begin position="1436"/>
        <end position="1446"/>
    </location>
</feature>
<feature type="compositionally biased region" description="Polar residues" evidence="4">
    <location>
        <begin position="417"/>
        <end position="426"/>
    </location>
</feature>
<evidence type="ECO:0008006" key="9">
    <source>
        <dbReference type="Google" id="ProtNLM"/>
    </source>
</evidence>
<feature type="compositionally biased region" description="Low complexity" evidence="4">
    <location>
        <begin position="1744"/>
        <end position="1756"/>
    </location>
</feature>
<evidence type="ECO:0000256" key="4">
    <source>
        <dbReference type="SAM" id="MobiDB-lite"/>
    </source>
</evidence>
<feature type="compositionally biased region" description="Polar residues" evidence="4">
    <location>
        <begin position="483"/>
        <end position="493"/>
    </location>
</feature>
<dbReference type="GO" id="GO:0000149">
    <property type="term" value="F:SNARE binding"/>
    <property type="evidence" value="ECO:0007669"/>
    <property type="project" value="TreeGrafter"/>
</dbReference>
<feature type="region of interest" description="Disordered" evidence="4">
    <location>
        <begin position="1744"/>
        <end position="1766"/>
    </location>
</feature>
<protein>
    <recommendedName>
        <fullName evidence="9">Vacuolar protein sorting-associated protein 54</fullName>
    </recommendedName>
</protein>
<feature type="domain" description="Syndetin C-terminal" evidence="5">
    <location>
        <begin position="894"/>
        <end position="1077"/>
    </location>
</feature>
<feature type="domain" description="Vacuolar protein sorting-associated protein 54 N-terminal" evidence="6">
    <location>
        <begin position="1085"/>
        <end position="1363"/>
    </location>
</feature>
<feature type="region of interest" description="Disordered" evidence="4">
    <location>
        <begin position="861"/>
        <end position="881"/>
    </location>
</feature>
<sequence>MQPNLFPFGTVLGNPFLFNGDLSEGFESSRVFFLVPFLLSQGGGMDLSKVGEKILSSVRSARSLGLLPSTSDRPEVPQRAAAAAAVARALAGLPPHQRYSLSSSSEELSSIYGSRPQSQVVAELEEDFYEEEFDPISHILENVPSEENELEYFEKQATLRLAQLDRVSERLSRQVMEHHEVMVKGMNLVREVEKDLKVANVICMNGRRHLNSSINEVSRDLVVNSHSKKKQAFLDIVPVLTELRHALDMQAALESLVEDGDYCKAFQVLSEYLQLLDSFSELSAVQEMSRGVEGWLGRTLQKLDSLLLGVCQEFNEQSYITVIDAYALIGDIAGLAEKIQSFFMQEVLSETHSVLKDTVQEDQEVHKQNNRLTYSDLCLRIPESMFRQSLLRTLAVLFRLMCSYNEIMGFQLENKDTASQTSNSVPRENDNSRNAGEVQKVGSASGNSSRFNGSLDQSVDRVSGSSSTIEATAVKSLSEDTRSTSSAHTSPNDSIVEDTKDDGATSTSGSPWYHLRKDATGFVSQTLQRGRKNLWQLTTSRISVLLSSSAVSSASIHQFLKNYEDLNVFILAGEAFCGVEAVEFRQKLKIVCDNYFIAFHRQNIHALKMVLERENWLVMPPDTVQAISFAGLVGDGAPLLASSDGKSGHSRSIFDKSVKSVDTRSNKSGFSHWAISGNPFLTKLVHTSKEGHSNQFNGTVFTELGGHLNDNLFDEKVSPRKSDSSQLNGTNSVLEEENEDLLADFIDEDSQLPSRISKPKVRRSHSSLKDDECVAQTGSSICVLRSMDKYARLMQKLKIINVEFFKGICQLFELFFHFVFETFGQQSNISAGKGSVEFISSRLKMALSRITQDCDQWIKPSSSTQTSLTPSYTHADVTPSPPNSNFGHAPGISFGLKERCAGADTISLVARMLHRSKTHLQSMFLQSNTAVVEDFYTNLVDAVPDLIEHIHKTTARLLLHINGYVDRITNAKWEVIDLGLEHNGYVDLLLGEFKHYKTRLTHGGIRKELQDLLSEYGIEIIAETLVEGLSRVKRCTDQGRALMSLDLQVLINGLQHIVPVNVKPKFHIVETFIKEYTKNQIIGLELDPISHILENVPCEENEVEYFEKQATLRLAQLDRVSERLSRQVMEHHEVMVKGMNLVREVEKDLKVANVICMNGRRHLNSSVNEVSRDLVVNSHSKKKQAFLDIVPVLTELRHALDMQAALESLVEDGDYCKAFQVLSEYLQLLDSFSELSAVQEMSRGVEGWLGRTLQKLDSLLLGVCQEFNEQSYITVIDAYALIGDIAGLAEKIQSFFMQEVLSETHSVLKDTVQEDQELHKQNNRLTYSDLCLRIPESMFRQSLLRTLAVLFRLMCSYNEIMGFQLENKDTASQTSNSVPRENDNSRNAGEVQKVGSASGIPSRFNGSLDQSVDRVSGSSSTVEATAVKSLSEDTRSTSSAHTSPNDSIVEDTKDDGATSTSGSPWYHLRKDATGFVSQTLQRGRKNLWQLTTSRISVLLSSSAVSSASIHQFLKNYEDLNVFILAGEAFCGVEAVEFRQKLKIVCDNYFIAFHRQNIHALKMVLERENWLVMPPDTVQAISFAGLVGDGAPLLASSDGKSGHSRSIFDKSVKSVDTRSNKSGFSHWAISGNPFLTKLVHTSKEGHSNQFNGTDDECVAQTGSSICVLRSMDKYARLMQKLKIINVEFFKGICQLFELFFHFVFETFGQQSNNSAGKGSVDFISSRLKMALSRITQDCDQWIKPSSSTQTSLTPSYTHADVTPSPPNSNLGHAPGISFGLKERCAGADTISLVARMLYRSKTHLQSMFLQSNTAVVEDFYTNLASRPCCAAHKTKRTYSIIK</sequence>
<organism evidence="7 8">
    <name type="scientific">Cannabis sativa</name>
    <name type="common">Hemp</name>
    <name type="synonym">Marijuana</name>
    <dbReference type="NCBI Taxonomy" id="3483"/>
    <lineage>
        <taxon>Eukaryota</taxon>
        <taxon>Viridiplantae</taxon>
        <taxon>Streptophyta</taxon>
        <taxon>Embryophyta</taxon>
        <taxon>Tracheophyta</taxon>
        <taxon>Spermatophyta</taxon>
        <taxon>Magnoliopsida</taxon>
        <taxon>eudicotyledons</taxon>
        <taxon>Gunneridae</taxon>
        <taxon>Pentapetalae</taxon>
        <taxon>rosids</taxon>
        <taxon>fabids</taxon>
        <taxon>Rosales</taxon>
        <taxon>Cannabaceae</taxon>
        <taxon>Cannabis</taxon>
    </lineage>
</organism>
<dbReference type="GO" id="GO:1990745">
    <property type="term" value="C:EARP complex"/>
    <property type="evidence" value="ECO:0007669"/>
    <property type="project" value="InterPro"/>
</dbReference>
<evidence type="ECO:0000256" key="3">
    <source>
        <dbReference type="ARBA" id="ARBA00023054"/>
    </source>
</evidence>
<dbReference type="InterPro" id="IPR019515">
    <property type="entry name" value="VPS54_N"/>
</dbReference>
<dbReference type="Pfam" id="PF10474">
    <property type="entry name" value="Syndetin_C"/>
    <property type="match status" value="1"/>
</dbReference>
<feature type="compositionally biased region" description="Polar residues" evidence="4">
    <location>
        <begin position="442"/>
        <end position="457"/>
    </location>
</feature>
<keyword evidence="1" id="KW-0813">Transport</keyword>
<gene>
    <name evidence="7" type="ORF">G4B88_010014</name>
</gene>
<dbReference type="GO" id="GO:0032456">
    <property type="term" value="P:endocytic recycling"/>
    <property type="evidence" value="ECO:0007669"/>
    <property type="project" value="InterPro"/>
</dbReference>
<evidence type="ECO:0000259" key="6">
    <source>
        <dbReference type="Pfam" id="PF10475"/>
    </source>
</evidence>
<evidence type="ECO:0000313" key="8">
    <source>
        <dbReference type="Proteomes" id="UP000583929"/>
    </source>
</evidence>
<evidence type="ECO:0000256" key="2">
    <source>
        <dbReference type="ARBA" id="ARBA00022927"/>
    </source>
</evidence>
<dbReference type="PANTHER" id="PTHR13258:SF0">
    <property type="entry name" value="SYNDETIN"/>
    <property type="match status" value="1"/>
</dbReference>
<feature type="compositionally biased region" description="Low complexity" evidence="4">
    <location>
        <begin position="861"/>
        <end position="873"/>
    </location>
</feature>
<dbReference type="InterPro" id="IPR019514">
    <property type="entry name" value="Syndetin_C"/>
</dbReference>
<keyword evidence="2" id="KW-0653">Protein transport</keyword>
<name>A0A7J6E3P2_CANSA</name>
<feature type="domain" description="Vacuolar protein sorting-associated protein 54 N-terminal" evidence="6">
    <location>
        <begin position="122"/>
        <end position="410"/>
    </location>
</feature>
<dbReference type="GO" id="GO:0005829">
    <property type="term" value="C:cytosol"/>
    <property type="evidence" value="ECO:0007669"/>
    <property type="project" value="GOC"/>
</dbReference>
<dbReference type="EMBL" id="JAATIQ010000512">
    <property type="protein sequence ID" value="KAF4353025.1"/>
    <property type="molecule type" value="Genomic_DNA"/>
</dbReference>
<comment type="caution">
    <text evidence="7">The sequence shown here is derived from an EMBL/GenBank/DDBJ whole genome shotgun (WGS) entry which is preliminary data.</text>
</comment>
<dbReference type="InterPro" id="IPR040047">
    <property type="entry name" value="VPS50"/>
</dbReference>
<dbReference type="Proteomes" id="UP000583929">
    <property type="component" value="Unassembled WGS sequence"/>
</dbReference>
<dbReference type="GO" id="GO:0015031">
    <property type="term" value="P:protein transport"/>
    <property type="evidence" value="ECO:0007669"/>
    <property type="project" value="UniProtKB-KW"/>
</dbReference>
<proteinExistence type="predicted"/>
<reference evidence="7 8" key="1">
    <citation type="journal article" date="2020" name="bioRxiv">
        <title>Sequence and annotation of 42 cannabis genomes reveals extensive copy number variation in cannabinoid synthesis and pathogen resistance genes.</title>
        <authorList>
            <person name="Mckernan K.J."/>
            <person name="Helbert Y."/>
            <person name="Kane L.T."/>
            <person name="Ebling H."/>
            <person name="Zhang L."/>
            <person name="Liu B."/>
            <person name="Eaton Z."/>
            <person name="Mclaughlin S."/>
            <person name="Kingan S."/>
            <person name="Baybayan P."/>
            <person name="Concepcion G."/>
            <person name="Jordan M."/>
            <person name="Riva A."/>
            <person name="Barbazuk W."/>
            <person name="Harkins T."/>
        </authorList>
    </citation>
    <scope>NUCLEOTIDE SEQUENCE [LARGE SCALE GENOMIC DNA]</scope>
    <source>
        <strain evidence="8">cv. Jamaican Lion 4</strain>
        <tissue evidence="7">Leaf</tissue>
    </source>
</reference>
<accession>A0A7J6E3P2</accession>
<feature type="region of interest" description="Disordered" evidence="4">
    <location>
        <begin position="1370"/>
        <end position="1465"/>
    </location>
</feature>
<evidence type="ECO:0000259" key="5">
    <source>
        <dbReference type="Pfam" id="PF10474"/>
    </source>
</evidence>
<dbReference type="Pfam" id="PF10475">
    <property type="entry name" value="Vps54_N"/>
    <property type="match status" value="2"/>
</dbReference>
<dbReference type="GO" id="GO:0042147">
    <property type="term" value="P:retrograde transport, endosome to Golgi"/>
    <property type="evidence" value="ECO:0007669"/>
    <property type="project" value="InterPro"/>
</dbReference>
<dbReference type="PANTHER" id="PTHR13258">
    <property type="entry name" value="SYNDETIN"/>
    <property type="match status" value="1"/>
</dbReference>